<dbReference type="RefSeq" id="WP_107368725.1">
    <property type="nucleotide sequence ID" value="NZ_QXVO01000024.1"/>
</dbReference>
<evidence type="ECO:0000313" key="1">
    <source>
        <dbReference type="EMBL" id="RIO45050.1"/>
    </source>
</evidence>
<name>A0A418JI52_STAHY</name>
<evidence type="ECO:0000313" key="2">
    <source>
        <dbReference type="Proteomes" id="UP000285625"/>
    </source>
</evidence>
<organism evidence="1 2">
    <name type="scientific">Staphylococcus hyicus</name>
    <dbReference type="NCBI Taxonomy" id="1284"/>
    <lineage>
        <taxon>Bacteria</taxon>
        <taxon>Bacillati</taxon>
        <taxon>Bacillota</taxon>
        <taxon>Bacilli</taxon>
        <taxon>Bacillales</taxon>
        <taxon>Staphylococcaceae</taxon>
        <taxon>Staphylococcus</taxon>
    </lineage>
</organism>
<dbReference type="InterPro" id="IPR038666">
    <property type="entry name" value="SSP1_head-tail_sf"/>
</dbReference>
<protein>
    <submittedName>
        <fullName evidence="1">Head-tail adaptor protein</fullName>
    </submittedName>
</protein>
<comment type="caution">
    <text evidence="1">The sequence shown here is derived from an EMBL/GenBank/DDBJ whole genome shotgun (WGS) entry which is preliminary data.</text>
</comment>
<gene>
    <name evidence="1" type="ORF">BUZ57_08335</name>
</gene>
<dbReference type="InterPro" id="IPR008767">
    <property type="entry name" value="Phage_SPP1_head-tail_adaptor"/>
</dbReference>
<dbReference type="AlphaFoldDB" id="A0A418JI52"/>
<dbReference type="GeneID" id="57691285"/>
<dbReference type="Pfam" id="PF05521">
    <property type="entry name" value="Phage_HCP"/>
    <property type="match status" value="1"/>
</dbReference>
<sequence>MKFNSNRLNERVTFCHDTSKSINGLPQKPMTEELYSCYACIQDARESDMQTSLTTSSQFIKTIIIRDPRGDYKPNNKHYVIHDGDKYQIKYVKKDYEDKSYVRVYCEVVF</sequence>
<reference evidence="1 2" key="1">
    <citation type="journal article" date="2016" name="Front. Microbiol.">
        <title>Comprehensive Phylogenetic Analysis of Bovine Non-aureus Staphylococci Species Based on Whole-Genome Sequencing.</title>
        <authorList>
            <person name="Naushad S."/>
            <person name="Barkema H.W."/>
            <person name="Luby C."/>
            <person name="Condas L.A."/>
            <person name="Nobrega D.B."/>
            <person name="Carson D.A."/>
            <person name="De Buck J."/>
        </authorList>
    </citation>
    <scope>NUCLEOTIDE SEQUENCE [LARGE SCALE GENOMIC DNA]</scope>
    <source>
        <strain evidence="1 2">SNUC 5959</strain>
    </source>
</reference>
<dbReference type="Proteomes" id="UP000285625">
    <property type="component" value="Unassembled WGS sequence"/>
</dbReference>
<proteinExistence type="predicted"/>
<dbReference type="EMBL" id="QXVO01000024">
    <property type="protein sequence ID" value="RIO45050.1"/>
    <property type="molecule type" value="Genomic_DNA"/>
</dbReference>
<dbReference type="Gene3D" id="2.40.10.270">
    <property type="entry name" value="Bacteriophage SPP1 head-tail adaptor protein"/>
    <property type="match status" value="1"/>
</dbReference>
<accession>A0A418JI52</accession>